<evidence type="ECO:0000313" key="2">
    <source>
        <dbReference type="Proteomes" id="UP000053424"/>
    </source>
</evidence>
<dbReference type="HOGENOM" id="CLU_1272444_0_0_1"/>
<dbReference type="Proteomes" id="UP000053424">
    <property type="component" value="Unassembled WGS sequence"/>
</dbReference>
<organism evidence="1 2">
    <name type="scientific">Hebeloma cylindrosporum</name>
    <dbReference type="NCBI Taxonomy" id="76867"/>
    <lineage>
        <taxon>Eukaryota</taxon>
        <taxon>Fungi</taxon>
        <taxon>Dikarya</taxon>
        <taxon>Basidiomycota</taxon>
        <taxon>Agaricomycotina</taxon>
        <taxon>Agaricomycetes</taxon>
        <taxon>Agaricomycetidae</taxon>
        <taxon>Agaricales</taxon>
        <taxon>Agaricineae</taxon>
        <taxon>Hymenogastraceae</taxon>
        <taxon>Hebeloma</taxon>
    </lineage>
</organism>
<name>A0A0C3C791_HEBCY</name>
<sequence length="217" mass="24282">MPMSFLATARHSFLYKVIFAPLQIIRRISATHRNVHVLAMKHMITAGDVHKFLLDTPFQRYELARPGSRTTPVYTSRGDALDADHNLFYMVQDKALPGKMYQGLKSSYLPSFDNLVEPNLFLVAKMRYRSLGEVTLPGNSVGSLCASIITNRRLDIGDYLVQSLGGNCCAHRLQVREKGISAKLAFHLLPASARMIELARLCLLRSFADSALRKISS</sequence>
<evidence type="ECO:0000313" key="1">
    <source>
        <dbReference type="EMBL" id="KIM44720.1"/>
    </source>
</evidence>
<reference evidence="1 2" key="1">
    <citation type="submission" date="2014-04" db="EMBL/GenBank/DDBJ databases">
        <authorList>
            <consortium name="DOE Joint Genome Institute"/>
            <person name="Kuo A."/>
            <person name="Gay G."/>
            <person name="Dore J."/>
            <person name="Kohler A."/>
            <person name="Nagy L.G."/>
            <person name="Floudas D."/>
            <person name="Copeland A."/>
            <person name="Barry K.W."/>
            <person name="Cichocki N."/>
            <person name="Veneault-Fourrey C."/>
            <person name="LaButti K."/>
            <person name="Lindquist E.A."/>
            <person name="Lipzen A."/>
            <person name="Lundell T."/>
            <person name="Morin E."/>
            <person name="Murat C."/>
            <person name="Sun H."/>
            <person name="Tunlid A."/>
            <person name="Henrissat B."/>
            <person name="Grigoriev I.V."/>
            <person name="Hibbett D.S."/>
            <person name="Martin F."/>
            <person name="Nordberg H.P."/>
            <person name="Cantor M.N."/>
            <person name="Hua S.X."/>
        </authorList>
    </citation>
    <scope>NUCLEOTIDE SEQUENCE [LARGE SCALE GENOMIC DNA]</scope>
    <source>
        <strain evidence="2">h7</strain>
    </source>
</reference>
<dbReference type="EMBL" id="KN831773">
    <property type="protein sequence ID" value="KIM44720.1"/>
    <property type="molecule type" value="Genomic_DNA"/>
</dbReference>
<keyword evidence="2" id="KW-1185">Reference proteome</keyword>
<reference evidence="2" key="2">
    <citation type="submission" date="2015-01" db="EMBL/GenBank/DDBJ databases">
        <title>Evolutionary Origins and Diversification of the Mycorrhizal Mutualists.</title>
        <authorList>
            <consortium name="DOE Joint Genome Institute"/>
            <consortium name="Mycorrhizal Genomics Consortium"/>
            <person name="Kohler A."/>
            <person name="Kuo A."/>
            <person name="Nagy L.G."/>
            <person name="Floudas D."/>
            <person name="Copeland A."/>
            <person name="Barry K.W."/>
            <person name="Cichocki N."/>
            <person name="Veneault-Fourrey C."/>
            <person name="LaButti K."/>
            <person name="Lindquist E.A."/>
            <person name="Lipzen A."/>
            <person name="Lundell T."/>
            <person name="Morin E."/>
            <person name="Murat C."/>
            <person name="Riley R."/>
            <person name="Ohm R."/>
            <person name="Sun H."/>
            <person name="Tunlid A."/>
            <person name="Henrissat B."/>
            <person name="Grigoriev I.V."/>
            <person name="Hibbett D.S."/>
            <person name="Martin F."/>
        </authorList>
    </citation>
    <scope>NUCLEOTIDE SEQUENCE [LARGE SCALE GENOMIC DNA]</scope>
    <source>
        <strain evidence="2">h7</strain>
    </source>
</reference>
<protein>
    <submittedName>
        <fullName evidence="1">Uncharacterized protein</fullName>
    </submittedName>
</protein>
<accession>A0A0C3C791</accession>
<proteinExistence type="predicted"/>
<gene>
    <name evidence="1" type="ORF">M413DRAFT_442675</name>
</gene>
<dbReference type="AlphaFoldDB" id="A0A0C3C791"/>